<evidence type="ECO:0000256" key="3">
    <source>
        <dbReference type="SAM" id="SignalP"/>
    </source>
</evidence>
<organism evidence="6 7">
    <name type="scientific">Tropicimonas sediminicola</name>
    <dbReference type="NCBI Taxonomy" id="1031541"/>
    <lineage>
        <taxon>Bacteria</taxon>
        <taxon>Pseudomonadati</taxon>
        <taxon>Pseudomonadota</taxon>
        <taxon>Alphaproteobacteria</taxon>
        <taxon>Rhodobacterales</taxon>
        <taxon>Roseobacteraceae</taxon>
        <taxon>Tropicimonas</taxon>
    </lineage>
</organism>
<evidence type="ECO:0000256" key="2">
    <source>
        <dbReference type="SAM" id="Coils"/>
    </source>
</evidence>
<dbReference type="InterPro" id="IPR019554">
    <property type="entry name" value="Soluble_ligand-bd"/>
</dbReference>
<feature type="signal peptide" evidence="3">
    <location>
        <begin position="1"/>
        <end position="35"/>
    </location>
</feature>
<protein>
    <submittedName>
        <fullName evidence="6">Polysaccharide export outer membrane protein</fullName>
    </submittedName>
</protein>
<dbReference type="InterPro" id="IPR003715">
    <property type="entry name" value="Poly_export_N"/>
</dbReference>
<feature type="coiled-coil region" evidence="2">
    <location>
        <begin position="241"/>
        <end position="268"/>
    </location>
</feature>
<dbReference type="Pfam" id="PF10531">
    <property type="entry name" value="SLBB"/>
    <property type="match status" value="1"/>
</dbReference>
<sequence length="439" mass="46950">MRRNVRSAGANASLRGAGALAAALAAMFAGSGAMADEYRLQPGDVVGMSVAGLPEMNMTAAIQIDGSLSFPLVGPLEAAGLTIDETRSQIQTALASRLVTAYLPDGREILRALDRDQISASVTEYRPVFVSGDVAEPGRIPFHPGMTIRHAIAAAGGGRLVAAQATGENEIDLRADYAEAWQSAATASAQVWRLRQELGETIPFRYDTWPAAPLSGASLEDILQVEDAIRKARTETHDRQRSFLERTLNQIDAQIAVLQQLLEVAKANEAVDAEALAGAKDAIDRGLLNQARIADIRVAALLSSTRRLQTESSLMQLERRRTEVERERSRLVEERRLDLLSDLQSARVTEAREIARLSSADEKLRAAGLALPVPAGGDTTPLTASIIRDGVEIIGSVELESPVQPGDVVEVRRGQRVPTVAAHASSAAARAIQAEAALR</sequence>
<name>A0A239LE12_9RHOB</name>
<evidence type="ECO:0000259" key="4">
    <source>
        <dbReference type="Pfam" id="PF02563"/>
    </source>
</evidence>
<evidence type="ECO:0000313" key="7">
    <source>
        <dbReference type="Proteomes" id="UP000198426"/>
    </source>
</evidence>
<proteinExistence type="predicted"/>
<gene>
    <name evidence="6" type="ORF">SAMN05421757_109178</name>
</gene>
<feature type="coiled-coil region" evidence="2">
    <location>
        <begin position="307"/>
        <end position="334"/>
    </location>
</feature>
<feature type="domain" description="Polysaccharide export protein N-terminal" evidence="4">
    <location>
        <begin position="35"/>
        <end position="98"/>
    </location>
</feature>
<dbReference type="RefSeq" id="WP_176442951.1">
    <property type="nucleotide sequence ID" value="NZ_FZOY01000009.1"/>
</dbReference>
<dbReference type="Proteomes" id="UP000198426">
    <property type="component" value="Unassembled WGS sequence"/>
</dbReference>
<evidence type="ECO:0000259" key="5">
    <source>
        <dbReference type="Pfam" id="PF10531"/>
    </source>
</evidence>
<keyword evidence="7" id="KW-1185">Reference proteome</keyword>
<feature type="domain" description="Soluble ligand binding" evidence="5">
    <location>
        <begin position="128"/>
        <end position="163"/>
    </location>
</feature>
<keyword evidence="1 3" id="KW-0732">Signal</keyword>
<keyword evidence="2" id="KW-0175">Coiled coil</keyword>
<reference evidence="6 7" key="1">
    <citation type="submission" date="2017-06" db="EMBL/GenBank/DDBJ databases">
        <authorList>
            <person name="Kim H.J."/>
            <person name="Triplett B.A."/>
        </authorList>
    </citation>
    <scope>NUCLEOTIDE SEQUENCE [LARGE SCALE GENOMIC DNA]</scope>
    <source>
        <strain evidence="6 7">DSM 29339</strain>
    </source>
</reference>
<dbReference type="PANTHER" id="PTHR33619:SF3">
    <property type="entry name" value="POLYSACCHARIDE EXPORT PROTEIN GFCE-RELATED"/>
    <property type="match status" value="1"/>
</dbReference>
<dbReference type="PANTHER" id="PTHR33619">
    <property type="entry name" value="POLYSACCHARIDE EXPORT PROTEIN GFCE-RELATED"/>
    <property type="match status" value="1"/>
</dbReference>
<accession>A0A239LE12</accession>
<dbReference type="Pfam" id="PF02563">
    <property type="entry name" value="Poly_export"/>
    <property type="match status" value="1"/>
</dbReference>
<dbReference type="InterPro" id="IPR049712">
    <property type="entry name" value="Poly_export"/>
</dbReference>
<evidence type="ECO:0000313" key="6">
    <source>
        <dbReference type="EMBL" id="SNT28721.1"/>
    </source>
</evidence>
<evidence type="ECO:0000256" key="1">
    <source>
        <dbReference type="ARBA" id="ARBA00022729"/>
    </source>
</evidence>
<dbReference type="Gene3D" id="3.30.1950.10">
    <property type="entry name" value="wza like domain"/>
    <property type="match status" value="1"/>
</dbReference>
<dbReference type="GO" id="GO:0015159">
    <property type="term" value="F:polysaccharide transmembrane transporter activity"/>
    <property type="evidence" value="ECO:0007669"/>
    <property type="project" value="InterPro"/>
</dbReference>
<dbReference type="Gene3D" id="3.10.560.10">
    <property type="entry name" value="Outer membrane lipoprotein wza domain like"/>
    <property type="match status" value="1"/>
</dbReference>
<dbReference type="AlphaFoldDB" id="A0A239LE12"/>
<dbReference type="EMBL" id="FZOY01000009">
    <property type="protein sequence ID" value="SNT28721.1"/>
    <property type="molecule type" value="Genomic_DNA"/>
</dbReference>
<feature type="chain" id="PRO_5012037400" evidence="3">
    <location>
        <begin position="36"/>
        <end position="439"/>
    </location>
</feature>